<reference evidence="8 9" key="1">
    <citation type="submission" date="2022-12" db="EMBL/GenBank/DDBJ databases">
        <title>Polyphasic characterization of Geotalea uranireducens NIT-SL11 newly isolated from a complex of sewage sludge and microbially reduced graphene oxide.</title>
        <authorList>
            <person name="Xie L."/>
            <person name="Yoshida N."/>
            <person name="Meng L."/>
        </authorList>
    </citation>
    <scope>NUCLEOTIDE SEQUENCE [LARGE SCALE GENOMIC DNA]</scope>
    <source>
        <strain evidence="8 9">NIT-SL11</strain>
    </source>
</reference>
<dbReference type="InterPro" id="IPR035965">
    <property type="entry name" value="PAS-like_dom_sf"/>
</dbReference>
<dbReference type="Gene3D" id="3.30.565.10">
    <property type="entry name" value="Histidine kinase-like ATPase, C-terminal domain"/>
    <property type="match status" value="1"/>
</dbReference>
<dbReference type="SUPFAM" id="SSF55874">
    <property type="entry name" value="ATPase domain of HSP90 chaperone/DNA topoisomerase II/histidine kinase"/>
    <property type="match status" value="1"/>
</dbReference>
<dbReference type="InterPro" id="IPR000700">
    <property type="entry name" value="PAS-assoc_C"/>
</dbReference>
<accession>A0ABM8EPN8</accession>
<keyword evidence="3" id="KW-0597">Phosphoprotein</keyword>
<dbReference type="InterPro" id="IPR004358">
    <property type="entry name" value="Sig_transdc_His_kin-like_C"/>
</dbReference>
<evidence type="ECO:0000256" key="5">
    <source>
        <dbReference type="SAM" id="SignalP"/>
    </source>
</evidence>
<dbReference type="PROSITE" id="PS50113">
    <property type="entry name" value="PAC"/>
    <property type="match status" value="1"/>
</dbReference>
<dbReference type="CDD" id="cd00082">
    <property type="entry name" value="HisKA"/>
    <property type="match status" value="1"/>
</dbReference>
<feature type="domain" description="Histidine kinase" evidence="6">
    <location>
        <begin position="529"/>
        <end position="767"/>
    </location>
</feature>
<feature type="domain" description="PAC" evidence="7">
    <location>
        <begin position="466"/>
        <end position="516"/>
    </location>
</feature>
<evidence type="ECO:0000256" key="2">
    <source>
        <dbReference type="ARBA" id="ARBA00012438"/>
    </source>
</evidence>
<dbReference type="Gene3D" id="3.40.50.2300">
    <property type="match status" value="2"/>
</dbReference>
<dbReference type="InterPro" id="IPR005467">
    <property type="entry name" value="His_kinase_dom"/>
</dbReference>
<dbReference type="Pfam" id="PF02518">
    <property type="entry name" value="HATPase_c"/>
    <property type="match status" value="1"/>
</dbReference>
<dbReference type="SMART" id="SM00387">
    <property type="entry name" value="HATPase_c"/>
    <property type="match status" value="1"/>
</dbReference>
<comment type="catalytic activity">
    <reaction evidence="1">
        <text>ATP + protein L-histidine = ADP + protein N-phospho-L-histidine.</text>
        <dbReference type="EC" id="2.7.13.3"/>
    </reaction>
</comment>
<keyword evidence="8" id="KW-0418">Kinase</keyword>
<evidence type="ECO:0000256" key="1">
    <source>
        <dbReference type="ARBA" id="ARBA00000085"/>
    </source>
</evidence>
<dbReference type="PANTHER" id="PTHR43065:SF42">
    <property type="entry name" value="TWO-COMPONENT SENSOR PPRA"/>
    <property type="match status" value="1"/>
</dbReference>
<dbReference type="PRINTS" id="PR00344">
    <property type="entry name" value="BCTRLSENSOR"/>
</dbReference>
<dbReference type="PROSITE" id="PS50109">
    <property type="entry name" value="HIS_KIN"/>
    <property type="match status" value="1"/>
</dbReference>
<dbReference type="Gene3D" id="1.10.287.130">
    <property type="match status" value="1"/>
</dbReference>
<gene>
    <name evidence="8" type="ORF">GURASL_34960</name>
</gene>
<dbReference type="GO" id="GO:0016301">
    <property type="term" value="F:kinase activity"/>
    <property type="evidence" value="ECO:0007669"/>
    <property type="project" value="UniProtKB-KW"/>
</dbReference>
<dbReference type="Gene3D" id="3.30.450.20">
    <property type="entry name" value="PAS domain"/>
    <property type="match status" value="1"/>
</dbReference>
<dbReference type="SMART" id="SM00388">
    <property type="entry name" value="HisKA"/>
    <property type="match status" value="1"/>
</dbReference>
<keyword evidence="4" id="KW-1133">Transmembrane helix</keyword>
<dbReference type="InterPro" id="IPR036097">
    <property type="entry name" value="HisK_dim/P_sf"/>
</dbReference>
<evidence type="ECO:0000256" key="3">
    <source>
        <dbReference type="ARBA" id="ARBA00022553"/>
    </source>
</evidence>
<evidence type="ECO:0000313" key="9">
    <source>
        <dbReference type="Proteomes" id="UP001317705"/>
    </source>
</evidence>
<feature type="transmembrane region" description="Helical" evidence="4">
    <location>
        <begin position="354"/>
        <end position="376"/>
    </location>
</feature>
<keyword evidence="4" id="KW-0472">Membrane</keyword>
<feature type="chain" id="PRO_5045711193" description="histidine kinase" evidence="5">
    <location>
        <begin position="30"/>
        <end position="772"/>
    </location>
</feature>
<name>A0ABM8EPN8_9BACT</name>
<dbReference type="InterPro" id="IPR003594">
    <property type="entry name" value="HATPase_dom"/>
</dbReference>
<dbReference type="InterPro" id="IPR013656">
    <property type="entry name" value="PAS_4"/>
</dbReference>
<evidence type="ECO:0000259" key="7">
    <source>
        <dbReference type="PROSITE" id="PS50113"/>
    </source>
</evidence>
<dbReference type="InterPro" id="IPR003661">
    <property type="entry name" value="HisK_dim/P_dom"/>
</dbReference>
<keyword evidence="4" id="KW-0812">Transmembrane</keyword>
<evidence type="ECO:0000313" key="8">
    <source>
        <dbReference type="EMBL" id="BDV44573.1"/>
    </source>
</evidence>
<dbReference type="Proteomes" id="UP001317705">
    <property type="component" value="Chromosome"/>
</dbReference>
<dbReference type="SUPFAM" id="SSF55785">
    <property type="entry name" value="PYP-like sensor domain (PAS domain)"/>
    <property type="match status" value="1"/>
</dbReference>
<feature type="signal peptide" evidence="5">
    <location>
        <begin position="1"/>
        <end position="29"/>
    </location>
</feature>
<keyword evidence="5" id="KW-0732">Signal</keyword>
<proteinExistence type="predicted"/>
<organism evidence="8 9">
    <name type="scientific">Geotalea uraniireducens</name>
    <dbReference type="NCBI Taxonomy" id="351604"/>
    <lineage>
        <taxon>Bacteria</taxon>
        <taxon>Pseudomonadati</taxon>
        <taxon>Thermodesulfobacteriota</taxon>
        <taxon>Desulfuromonadia</taxon>
        <taxon>Geobacterales</taxon>
        <taxon>Geobacteraceae</taxon>
        <taxon>Geotalea</taxon>
    </lineage>
</organism>
<dbReference type="Pfam" id="PF08448">
    <property type="entry name" value="PAS_4"/>
    <property type="match status" value="1"/>
</dbReference>
<dbReference type="PANTHER" id="PTHR43065">
    <property type="entry name" value="SENSOR HISTIDINE KINASE"/>
    <property type="match status" value="1"/>
</dbReference>
<keyword evidence="8" id="KW-0808">Transferase</keyword>
<dbReference type="EMBL" id="AP027151">
    <property type="protein sequence ID" value="BDV44573.1"/>
    <property type="molecule type" value="Genomic_DNA"/>
</dbReference>
<protein>
    <recommendedName>
        <fullName evidence="2">histidine kinase</fullName>
        <ecNumber evidence="2">2.7.13.3</ecNumber>
    </recommendedName>
</protein>
<dbReference type="EC" id="2.7.13.3" evidence="2"/>
<sequence length="772" mass="84963">MIVRLGRQFACRVLLPALAVLFCCAVAAAAEHPAGQAYHVLVLHSYHPGYPWTDRIMAGIQEVLASSARRIDADVEYLDTKRHQDAQYFSHILDAILHYKLKGRTYDLVLLSDNEALNFALEHRHDLFRNVPIVFCGINNDVSGLLPAGAPITGVRADPDFAGVIRQALAFHPRIREMVVIGSNRELTDRINQRRLKVVATKFADQATFRFWDDLPAETLRRRLTELGTDTVLLVNGSIRDDAGNLLSFNEQTLLLRQTTDLPIYSFWGGYLGQGIVGGPLVSAKTQGRLAAAMALRILNGEPAAAIPLAAPPAVPAFDYLELKRLGIPLSSLPAHYRLINEPPSAYQLSPSQFWLAVAIVVSLLGITLVLTTNILRRRRAEAELRRSEQSYKQLSQQFQIILDGIPDGLTLISPEMQVIWSNREAGNYFNQRLGSIPGEYCCKLLYNRASICDNCPAVTAFQSGVDEEAIITTPDGRVLEVKAFPVKTAAGEISHVIMLASDVTDKKRLLEETIRASRLASLGELAAGVAHEINNPNALILLNTELVKKACADAGPILKKHYEQHGDFLLGGLPYSEMREEMPHLFSEMFDGAGRIKRIVEDLKDFARADGPELREAIDLNEAVRAALRLAGNTIKNATNRLTSELAPGLPLFIGNLQRIEQVVVNLVMNACQALPDKEKGVAIDTYYDAGRRACVIRVSDEGVGIPRENLPHITDPFFTTKRESGGTGLGLSVSMRIVKDYGGSLEFHSALNEGTTVHLYLPVEQEVTGP</sequence>
<evidence type="ECO:0000259" key="6">
    <source>
        <dbReference type="PROSITE" id="PS50109"/>
    </source>
</evidence>
<dbReference type="SUPFAM" id="SSF47384">
    <property type="entry name" value="Homodimeric domain of signal transducing histidine kinase"/>
    <property type="match status" value="1"/>
</dbReference>
<dbReference type="InterPro" id="IPR036890">
    <property type="entry name" value="HATPase_C_sf"/>
</dbReference>
<keyword evidence="9" id="KW-1185">Reference proteome</keyword>
<evidence type="ECO:0000256" key="4">
    <source>
        <dbReference type="SAM" id="Phobius"/>
    </source>
</evidence>